<evidence type="ECO:0000313" key="10">
    <source>
        <dbReference type="EMBL" id="TDP83585.1"/>
    </source>
</evidence>
<proteinExistence type="inferred from homology"/>
<dbReference type="InterPro" id="IPR011044">
    <property type="entry name" value="Quino_amine_DH_bsu"/>
</dbReference>
<dbReference type="Gene3D" id="2.130.10.10">
    <property type="entry name" value="YVTN repeat-like/Quinoprotein amine dehydrogenase"/>
    <property type="match status" value="1"/>
</dbReference>
<accession>A0A4R6RC52</accession>
<dbReference type="InterPro" id="IPR015943">
    <property type="entry name" value="WD40/YVTN_repeat-like_dom_sf"/>
</dbReference>
<evidence type="ECO:0000313" key="11">
    <source>
        <dbReference type="Proteomes" id="UP000294547"/>
    </source>
</evidence>
<evidence type="ECO:0000256" key="2">
    <source>
        <dbReference type="ARBA" id="ARBA00010548"/>
    </source>
</evidence>
<dbReference type="EMBL" id="SNXY01000009">
    <property type="protein sequence ID" value="TDP83585.1"/>
    <property type="molecule type" value="Genomic_DNA"/>
</dbReference>
<keyword evidence="8" id="KW-1015">Disulfide bond</keyword>
<comment type="similarity">
    <text evidence="2">Belongs to the aromatic amine dehydrogenase heavy chain family.</text>
</comment>
<evidence type="ECO:0000256" key="1">
    <source>
        <dbReference type="ARBA" id="ARBA00004418"/>
    </source>
</evidence>
<feature type="chain" id="PRO_5020714801" evidence="9">
    <location>
        <begin position="20"/>
        <end position="378"/>
    </location>
</feature>
<dbReference type="AlphaFoldDB" id="A0A4R6RC52"/>
<keyword evidence="7" id="KW-0560">Oxidoreductase</keyword>
<dbReference type="InterPro" id="IPR009451">
    <property type="entry name" value="Metamine_DH_Hvc"/>
</dbReference>
<evidence type="ECO:0000256" key="8">
    <source>
        <dbReference type="PIRSR" id="PIRSR609451-50"/>
    </source>
</evidence>
<comment type="subcellular location">
    <subcellularLocation>
        <location evidence="1">Periplasm</location>
    </subcellularLocation>
</comment>
<keyword evidence="11" id="KW-1185">Reference proteome</keyword>
<evidence type="ECO:0000256" key="9">
    <source>
        <dbReference type="SAM" id="SignalP"/>
    </source>
</evidence>
<sequence length="378" mass="39763">MKRVAVLAAAMAVAVPALAEDAEFKPETVGLKETIDPGPNVFVYQQEWKGAGSIAVYGKDDLAFKGLMTSGSMGTMLLAPGGKTAYTQSTYMKRITWGDIEQVLQVFDVATLTPVKEIALPPKAAMTLGYAPMLQQSADGKYVYVQNATPAASVTVVDPVAGTVLQEIPTPGCWGVYPTGEGYAFSMLCGDGSVSRFALGADGKTAEKTGSEKVFDPDADALFVSGVKVSDGWLFPSFGGNLYHVADGAAVPKLVEKFPVAEGVEGGWAPGSYGLAALDAKNGVLFLSMHPEAKEGSHKDLAKEVWAIDLATRKVLSRSPVEELATIAVDGADASVLVGLTEDYRVIRYTVDPKAGYALTKTVENKTTGFSMLATVTP</sequence>
<feature type="signal peptide" evidence="9">
    <location>
        <begin position="1"/>
        <end position="19"/>
    </location>
</feature>
<keyword evidence="3" id="KW-0813">Transport</keyword>
<protein>
    <submittedName>
        <fullName evidence="10">Methylamine dehydrogenase heavy chain</fullName>
    </submittedName>
</protein>
<keyword evidence="4 9" id="KW-0732">Signal</keyword>
<dbReference type="Proteomes" id="UP000294547">
    <property type="component" value="Unassembled WGS sequence"/>
</dbReference>
<evidence type="ECO:0000256" key="3">
    <source>
        <dbReference type="ARBA" id="ARBA00022448"/>
    </source>
</evidence>
<dbReference type="RefSeq" id="WP_245515814.1">
    <property type="nucleotide sequence ID" value="NZ_BSPM01000009.1"/>
</dbReference>
<evidence type="ECO:0000256" key="6">
    <source>
        <dbReference type="ARBA" id="ARBA00022982"/>
    </source>
</evidence>
<gene>
    <name evidence="10" type="ORF">EDD54_3547</name>
</gene>
<dbReference type="GO" id="GO:0042597">
    <property type="term" value="C:periplasmic space"/>
    <property type="evidence" value="ECO:0007669"/>
    <property type="project" value="UniProtKB-SubCell"/>
</dbReference>
<evidence type="ECO:0000256" key="5">
    <source>
        <dbReference type="ARBA" id="ARBA00022764"/>
    </source>
</evidence>
<keyword evidence="6" id="KW-0249">Electron transport</keyword>
<reference evidence="10 11" key="1">
    <citation type="submission" date="2019-03" db="EMBL/GenBank/DDBJ databases">
        <title>Genomic Encyclopedia of Type Strains, Phase IV (KMG-IV): sequencing the most valuable type-strain genomes for metagenomic binning, comparative biology and taxonomic classification.</title>
        <authorList>
            <person name="Goeker M."/>
        </authorList>
    </citation>
    <scope>NUCLEOTIDE SEQUENCE [LARGE SCALE GENOMIC DNA]</scope>
    <source>
        <strain evidence="10 11">DSM 102969</strain>
    </source>
</reference>
<dbReference type="GO" id="GO:0030058">
    <property type="term" value="F:aliphatic amine dehydrogenase activity"/>
    <property type="evidence" value="ECO:0007669"/>
    <property type="project" value="InterPro"/>
</dbReference>
<name>A0A4R6RC52_9HYPH</name>
<dbReference type="SUPFAM" id="SSF50969">
    <property type="entry name" value="YVTN repeat-like/Quinoprotein amine dehydrogenase"/>
    <property type="match status" value="1"/>
</dbReference>
<evidence type="ECO:0000256" key="4">
    <source>
        <dbReference type="ARBA" id="ARBA00022729"/>
    </source>
</evidence>
<organism evidence="10 11">
    <name type="scientific">Oharaeibacter diazotrophicus</name>
    <dbReference type="NCBI Taxonomy" id="1920512"/>
    <lineage>
        <taxon>Bacteria</taxon>
        <taxon>Pseudomonadati</taxon>
        <taxon>Pseudomonadota</taxon>
        <taxon>Alphaproteobacteria</taxon>
        <taxon>Hyphomicrobiales</taxon>
        <taxon>Pleomorphomonadaceae</taxon>
        <taxon>Oharaeibacter</taxon>
    </lineage>
</organism>
<comment type="caution">
    <text evidence="10">The sequence shown here is derived from an EMBL/GenBank/DDBJ whole genome shotgun (WGS) entry which is preliminary data.</text>
</comment>
<evidence type="ECO:0000256" key="7">
    <source>
        <dbReference type="ARBA" id="ARBA00023002"/>
    </source>
</evidence>
<feature type="disulfide bond" evidence="8">
    <location>
        <begin position="173"/>
        <end position="189"/>
    </location>
</feature>
<keyword evidence="5" id="KW-0574">Periplasm</keyword>
<dbReference type="Pfam" id="PF06433">
    <property type="entry name" value="Me-amine-dh_H"/>
    <property type="match status" value="1"/>
</dbReference>